<evidence type="ECO:0000256" key="4">
    <source>
        <dbReference type="ARBA" id="ARBA00011209"/>
    </source>
</evidence>
<dbReference type="GO" id="GO:0006432">
    <property type="term" value="P:phenylalanyl-tRNA aminoacylation"/>
    <property type="evidence" value="ECO:0007669"/>
    <property type="project" value="InterPro"/>
</dbReference>
<dbReference type="Proteomes" id="UP000280417">
    <property type="component" value="Unassembled WGS sequence"/>
</dbReference>
<reference evidence="23 24" key="1">
    <citation type="submission" date="2018-06" db="EMBL/GenBank/DDBJ databases">
        <title>Extensive metabolic versatility and redundancy in microbially diverse, dynamic hydrothermal sediments.</title>
        <authorList>
            <person name="Dombrowski N."/>
            <person name="Teske A."/>
            <person name="Baker B.J."/>
        </authorList>
    </citation>
    <scope>NUCLEOTIDE SEQUENCE [LARGE SCALE GENOMIC DNA]</scope>
    <source>
        <strain evidence="23">B3_G15</strain>
    </source>
</reference>
<dbReference type="FunFam" id="3.50.40.10:FF:000001">
    <property type="entry name" value="Phenylalanine--tRNA ligase beta subunit"/>
    <property type="match status" value="1"/>
</dbReference>
<evidence type="ECO:0000256" key="9">
    <source>
        <dbReference type="ARBA" id="ARBA00022598"/>
    </source>
</evidence>
<name>A0A662DED0_UNCAE</name>
<dbReference type="Gene3D" id="3.30.930.10">
    <property type="entry name" value="Bira Bifunctional Protein, Domain 2"/>
    <property type="match status" value="1"/>
</dbReference>
<keyword evidence="12" id="KW-0067">ATP-binding</keyword>
<dbReference type="Pfam" id="PF03483">
    <property type="entry name" value="B3_4"/>
    <property type="match status" value="1"/>
</dbReference>
<dbReference type="Gene3D" id="3.30.70.380">
    <property type="entry name" value="Ferrodoxin-fold anticodon-binding domain"/>
    <property type="match status" value="1"/>
</dbReference>
<feature type="domain" description="TRNA-binding" evidence="20">
    <location>
        <begin position="39"/>
        <end position="147"/>
    </location>
</feature>
<keyword evidence="10" id="KW-0479">Metal-binding</keyword>
<keyword evidence="8 19" id="KW-0820">tRNA-binding</keyword>
<keyword evidence="15" id="KW-0648">Protein biosynthesis</keyword>
<evidence type="ECO:0000256" key="14">
    <source>
        <dbReference type="ARBA" id="ARBA00022884"/>
    </source>
</evidence>
<dbReference type="Pfam" id="PF01588">
    <property type="entry name" value="tRNA_bind"/>
    <property type="match status" value="1"/>
</dbReference>
<dbReference type="SUPFAM" id="SSF46955">
    <property type="entry name" value="Putative DNA-binding domain"/>
    <property type="match status" value="1"/>
</dbReference>
<protein>
    <recommendedName>
        <fullName evidence="6">Phenylalanine--tRNA ligase beta subunit</fullName>
        <ecNumber evidence="5">6.1.1.20</ecNumber>
    </recommendedName>
    <alternativeName>
        <fullName evidence="17">Phenylalanyl-tRNA synthetase beta subunit</fullName>
    </alternativeName>
</protein>
<dbReference type="InterPro" id="IPR041616">
    <property type="entry name" value="PheRS_beta_core"/>
</dbReference>
<evidence type="ECO:0000256" key="1">
    <source>
        <dbReference type="ARBA" id="ARBA00001946"/>
    </source>
</evidence>
<dbReference type="SMART" id="SM00874">
    <property type="entry name" value="B5"/>
    <property type="match status" value="1"/>
</dbReference>
<keyword evidence="7" id="KW-0963">Cytoplasm</keyword>
<evidence type="ECO:0000256" key="16">
    <source>
        <dbReference type="ARBA" id="ARBA00023146"/>
    </source>
</evidence>
<comment type="subcellular location">
    <subcellularLocation>
        <location evidence="2">Cytoplasm</location>
    </subcellularLocation>
</comment>
<dbReference type="SUPFAM" id="SSF50249">
    <property type="entry name" value="Nucleic acid-binding proteins"/>
    <property type="match status" value="1"/>
</dbReference>
<dbReference type="EC" id="6.1.1.20" evidence="5"/>
<dbReference type="GO" id="GO:0004826">
    <property type="term" value="F:phenylalanine-tRNA ligase activity"/>
    <property type="evidence" value="ECO:0007669"/>
    <property type="project" value="UniProtKB-EC"/>
</dbReference>
<dbReference type="NCBIfam" id="TIGR00472">
    <property type="entry name" value="pheT_bact"/>
    <property type="match status" value="1"/>
</dbReference>
<dbReference type="SMART" id="SM00873">
    <property type="entry name" value="B3_4"/>
    <property type="match status" value="1"/>
</dbReference>
<proteinExistence type="inferred from homology"/>
<sequence length="785" mass="88396">KMRVSFNQLKEMVDFSYTPAQLAENLTNLGLEVKEIENVGRLEKVVVGKILDIKKHPNADKLKIVEVDVGGESISFVCGAPNVEKGKCVAVALEGAELPGNVKVKKVRIRGISSPGMICSERELGLGEDHTGIMILPSHLLPGDKLSRALELEDTILDLEITSNRGDCLSVLGVAREIAALTGKKLRFPSTRIRKDQIIFEKNLPKIRINDPELCPFYAARLIKGVKVTTSPLWLRRKILLSGGKPVNNVVDVTNYVMWEMGQPLHPFDLATIKGPEIVVRRSKQGEVLLTLDEKERRLTGDMLVIADTRDPIALAGVMGGKDTEVTFLTRDILLEAAYFNPFSIRRTSRRLGLSSEASSRFEKGVDPVAVRKALDRASILIQEIAGGKIVEPVLEAGKPPVEKRLIHFRPSKVNQIAGGRIPSETSKKILKRLGFRVQRERKDGWIVDVPSFRQDVKREIDLVEEVCRVYGYNRIGVSLPELGRGGGKQTSEEKVKDLVRELLRGCGFCETINNPLMGEELVHLSRESLDKVLSVRNSLSTQQKFLRTHLFPRLLEVASLNYNQEIRNFRIMEIGKVFTKDETGVRENVSLSGVVVEDKFNFYRLKGIIEVIFDQVGIDRVKFYFHHFPYFSPAESSLVKKGEKIIGSFGRLDAGISQQLKLPPETCVFELNLDFIASLYSEKKQFKPLPKFPSIRRDLSVIIKEDVPAEDIKEHILKKGKYVEEVEFFDLYRGPHIPAGHKSISFSLVFRHPQRTLTDDEVNTIQDRILKSLNDRWGAYLRPG</sequence>
<dbReference type="InterPro" id="IPR004532">
    <property type="entry name" value="Phe-tRNA-ligase_IIc_bsu_bact"/>
</dbReference>
<dbReference type="InterPro" id="IPR005146">
    <property type="entry name" value="B3/B4_tRNA-bd"/>
</dbReference>
<evidence type="ECO:0000259" key="21">
    <source>
        <dbReference type="PROSITE" id="PS51447"/>
    </source>
</evidence>
<dbReference type="InterPro" id="IPR020825">
    <property type="entry name" value="Phe-tRNA_synthase-like_B3/B4"/>
</dbReference>
<evidence type="ECO:0000256" key="5">
    <source>
        <dbReference type="ARBA" id="ARBA00012814"/>
    </source>
</evidence>
<dbReference type="PANTHER" id="PTHR10947:SF0">
    <property type="entry name" value="PHENYLALANINE--TRNA LIGASE BETA SUBUNIT"/>
    <property type="match status" value="1"/>
</dbReference>
<dbReference type="GO" id="GO:0000049">
    <property type="term" value="F:tRNA binding"/>
    <property type="evidence" value="ECO:0007669"/>
    <property type="project" value="UniProtKB-UniRule"/>
</dbReference>
<keyword evidence="16" id="KW-0030">Aminoacyl-tRNA synthetase</keyword>
<evidence type="ECO:0000256" key="7">
    <source>
        <dbReference type="ARBA" id="ARBA00022490"/>
    </source>
</evidence>
<evidence type="ECO:0000256" key="10">
    <source>
        <dbReference type="ARBA" id="ARBA00022723"/>
    </source>
</evidence>
<dbReference type="Gene3D" id="3.30.56.10">
    <property type="match status" value="2"/>
</dbReference>
<evidence type="ECO:0000256" key="8">
    <source>
        <dbReference type="ARBA" id="ARBA00022555"/>
    </source>
</evidence>
<dbReference type="GO" id="GO:0000287">
    <property type="term" value="F:magnesium ion binding"/>
    <property type="evidence" value="ECO:0007669"/>
    <property type="project" value="InterPro"/>
</dbReference>
<feature type="domain" description="FDX-ACB" evidence="21">
    <location>
        <begin position="691"/>
        <end position="783"/>
    </location>
</feature>
<keyword evidence="11" id="KW-0547">Nucleotide-binding</keyword>
<comment type="subunit">
    <text evidence="4">Tetramer of two alpha and two beta subunits.</text>
</comment>
<dbReference type="InterPro" id="IPR005121">
    <property type="entry name" value="Fdx_antiC-bd"/>
</dbReference>
<dbReference type="Pfam" id="PF03147">
    <property type="entry name" value="FDX-ACB"/>
    <property type="match status" value="1"/>
</dbReference>
<dbReference type="InterPro" id="IPR012340">
    <property type="entry name" value="NA-bd_OB-fold"/>
</dbReference>
<dbReference type="PROSITE" id="PS50886">
    <property type="entry name" value="TRBD"/>
    <property type="match status" value="1"/>
</dbReference>
<organism evidence="23 24">
    <name type="scientific">Aerophobetes bacterium</name>
    <dbReference type="NCBI Taxonomy" id="2030807"/>
    <lineage>
        <taxon>Bacteria</taxon>
        <taxon>Candidatus Aerophobota</taxon>
    </lineage>
</organism>
<comment type="caution">
    <text evidence="23">The sequence shown here is derived from an EMBL/GenBank/DDBJ whole genome shotgun (WGS) entry which is preliminary data.</text>
</comment>
<dbReference type="GO" id="GO:0005524">
    <property type="term" value="F:ATP binding"/>
    <property type="evidence" value="ECO:0007669"/>
    <property type="project" value="UniProtKB-KW"/>
</dbReference>
<dbReference type="GO" id="GO:0009328">
    <property type="term" value="C:phenylalanine-tRNA ligase complex"/>
    <property type="evidence" value="ECO:0007669"/>
    <property type="project" value="TreeGrafter"/>
</dbReference>
<dbReference type="InterPro" id="IPR045060">
    <property type="entry name" value="Phe-tRNA-ligase_IIc_bsu"/>
</dbReference>
<evidence type="ECO:0000256" key="19">
    <source>
        <dbReference type="PROSITE-ProRule" id="PRU00209"/>
    </source>
</evidence>
<dbReference type="InterPro" id="IPR036690">
    <property type="entry name" value="Fdx_antiC-bd_sf"/>
</dbReference>
<dbReference type="InterPro" id="IPR033714">
    <property type="entry name" value="tRNA_bind_bactPheRS"/>
</dbReference>
<comment type="cofactor">
    <cofactor evidence="1">
        <name>Mg(2+)</name>
        <dbReference type="ChEBI" id="CHEBI:18420"/>
    </cofactor>
</comment>
<evidence type="ECO:0000313" key="23">
    <source>
        <dbReference type="EMBL" id="RLE12482.1"/>
    </source>
</evidence>
<evidence type="ECO:0000256" key="15">
    <source>
        <dbReference type="ARBA" id="ARBA00022917"/>
    </source>
</evidence>
<dbReference type="Pfam" id="PF03484">
    <property type="entry name" value="B5"/>
    <property type="match status" value="1"/>
</dbReference>
<evidence type="ECO:0000256" key="2">
    <source>
        <dbReference type="ARBA" id="ARBA00004496"/>
    </source>
</evidence>
<evidence type="ECO:0000256" key="18">
    <source>
        <dbReference type="ARBA" id="ARBA00049255"/>
    </source>
</evidence>
<keyword evidence="9 23" id="KW-0436">Ligase</keyword>
<evidence type="ECO:0000256" key="6">
    <source>
        <dbReference type="ARBA" id="ARBA00017032"/>
    </source>
</evidence>
<feature type="non-terminal residue" evidence="23">
    <location>
        <position position="1"/>
    </location>
</feature>
<dbReference type="AlphaFoldDB" id="A0A662DED0"/>
<gene>
    <name evidence="23" type="ORF">DRJ04_06110</name>
</gene>
<dbReference type="SMART" id="SM00896">
    <property type="entry name" value="FDX-ACB"/>
    <property type="match status" value="1"/>
</dbReference>
<dbReference type="InterPro" id="IPR002547">
    <property type="entry name" value="tRNA-bd_dom"/>
</dbReference>
<dbReference type="FunFam" id="3.30.56.10:FF:000002">
    <property type="entry name" value="Phenylalanine--tRNA ligase beta subunit"/>
    <property type="match status" value="1"/>
</dbReference>
<comment type="similarity">
    <text evidence="3">Belongs to the phenylalanyl-tRNA synthetase beta subunit family. Type 1 subfamily.</text>
</comment>
<evidence type="ECO:0000256" key="3">
    <source>
        <dbReference type="ARBA" id="ARBA00008653"/>
    </source>
</evidence>
<accession>A0A662DED0</accession>
<dbReference type="InterPro" id="IPR045864">
    <property type="entry name" value="aa-tRNA-synth_II/BPL/LPL"/>
</dbReference>
<dbReference type="PROSITE" id="PS51447">
    <property type="entry name" value="FDX_ACB"/>
    <property type="match status" value="1"/>
</dbReference>
<dbReference type="SUPFAM" id="SSF55681">
    <property type="entry name" value="Class II aaRS and biotin synthetases"/>
    <property type="match status" value="1"/>
</dbReference>
<evidence type="ECO:0000256" key="17">
    <source>
        <dbReference type="ARBA" id="ARBA00033189"/>
    </source>
</evidence>
<dbReference type="SUPFAM" id="SSF56037">
    <property type="entry name" value="PheT/TilS domain"/>
    <property type="match status" value="1"/>
</dbReference>
<evidence type="ECO:0000259" key="20">
    <source>
        <dbReference type="PROSITE" id="PS50886"/>
    </source>
</evidence>
<dbReference type="FunFam" id="3.30.70.380:FF:000001">
    <property type="entry name" value="Phenylalanine--tRNA ligase beta subunit"/>
    <property type="match status" value="1"/>
</dbReference>
<evidence type="ECO:0000313" key="24">
    <source>
        <dbReference type="Proteomes" id="UP000280417"/>
    </source>
</evidence>
<dbReference type="HAMAP" id="MF_00283">
    <property type="entry name" value="Phe_tRNA_synth_beta1"/>
    <property type="match status" value="1"/>
</dbReference>
<keyword evidence="14 19" id="KW-0694">RNA-binding</keyword>
<dbReference type="PROSITE" id="PS51483">
    <property type="entry name" value="B5"/>
    <property type="match status" value="1"/>
</dbReference>
<evidence type="ECO:0000256" key="12">
    <source>
        <dbReference type="ARBA" id="ARBA00022840"/>
    </source>
</evidence>
<dbReference type="InterPro" id="IPR009061">
    <property type="entry name" value="DNA-bd_dom_put_sf"/>
</dbReference>
<evidence type="ECO:0000259" key="22">
    <source>
        <dbReference type="PROSITE" id="PS51483"/>
    </source>
</evidence>
<dbReference type="CDD" id="cd00769">
    <property type="entry name" value="PheRS_beta_core"/>
    <property type="match status" value="1"/>
</dbReference>
<comment type="catalytic activity">
    <reaction evidence="18">
        <text>tRNA(Phe) + L-phenylalanine + ATP = L-phenylalanyl-tRNA(Phe) + AMP + diphosphate + H(+)</text>
        <dbReference type="Rhea" id="RHEA:19413"/>
        <dbReference type="Rhea" id="RHEA-COMP:9668"/>
        <dbReference type="Rhea" id="RHEA-COMP:9699"/>
        <dbReference type="ChEBI" id="CHEBI:15378"/>
        <dbReference type="ChEBI" id="CHEBI:30616"/>
        <dbReference type="ChEBI" id="CHEBI:33019"/>
        <dbReference type="ChEBI" id="CHEBI:58095"/>
        <dbReference type="ChEBI" id="CHEBI:78442"/>
        <dbReference type="ChEBI" id="CHEBI:78531"/>
        <dbReference type="ChEBI" id="CHEBI:456215"/>
        <dbReference type="EC" id="6.1.1.20"/>
    </reaction>
</comment>
<dbReference type="EMBL" id="QMQA01000161">
    <property type="protein sequence ID" value="RLE12482.1"/>
    <property type="molecule type" value="Genomic_DNA"/>
</dbReference>
<dbReference type="CDD" id="cd02796">
    <property type="entry name" value="tRNA_bind_bactPheRS"/>
    <property type="match status" value="1"/>
</dbReference>
<keyword evidence="13" id="KW-0460">Magnesium</keyword>
<dbReference type="InterPro" id="IPR005147">
    <property type="entry name" value="tRNA_synthase_B5-dom"/>
</dbReference>
<dbReference type="NCBIfam" id="NF045760">
    <property type="entry name" value="YtpR"/>
    <property type="match status" value="1"/>
</dbReference>
<feature type="domain" description="B5" evidence="22">
    <location>
        <begin position="402"/>
        <end position="478"/>
    </location>
</feature>
<dbReference type="Pfam" id="PF17759">
    <property type="entry name" value="tRNA_synthFbeta"/>
    <property type="match status" value="1"/>
</dbReference>
<evidence type="ECO:0000256" key="11">
    <source>
        <dbReference type="ARBA" id="ARBA00022741"/>
    </source>
</evidence>
<dbReference type="SUPFAM" id="SSF54991">
    <property type="entry name" value="Anticodon-binding domain of PheRS"/>
    <property type="match status" value="1"/>
</dbReference>
<evidence type="ECO:0000256" key="13">
    <source>
        <dbReference type="ARBA" id="ARBA00022842"/>
    </source>
</evidence>
<dbReference type="Gene3D" id="2.40.50.140">
    <property type="entry name" value="Nucleic acid-binding proteins"/>
    <property type="match status" value="1"/>
</dbReference>
<dbReference type="FunFam" id="2.40.50.140:FF:000045">
    <property type="entry name" value="Phenylalanine--tRNA ligase beta subunit"/>
    <property type="match status" value="1"/>
</dbReference>
<dbReference type="Gene3D" id="3.50.40.10">
    <property type="entry name" value="Phenylalanyl-trna Synthetase, Chain B, domain 3"/>
    <property type="match status" value="1"/>
</dbReference>
<dbReference type="PANTHER" id="PTHR10947">
    <property type="entry name" value="PHENYLALANYL-TRNA SYNTHETASE BETA CHAIN AND LEUCINE-RICH REPEAT-CONTAINING PROTEIN 47"/>
    <property type="match status" value="1"/>
</dbReference>